<dbReference type="InterPro" id="IPR047149">
    <property type="entry name" value="KIF11-like"/>
</dbReference>
<dbReference type="GO" id="GO:0072686">
    <property type="term" value="C:mitotic spindle"/>
    <property type="evidence" value="ECO:0007669"/>
    <property type="project" value="TreeGrafter"/>
</dbReference>
<dbReference type="GO" id="GO:0005634">
    <property type="term" value="C:nucleus"/>
    <property type="evidence" value="ECO:0007669"/>
    <property type="project" value="TreeGrafter"/>
</dbReference>
<dbReference type="Pfam" id="PF00225">
    <property type="entry name" value="Kinesin"/>
    <property type="match status" value="1"/>
</dbReference>
<keyword evidence="2" id="KW-0963">Cytoplasm</keyword>
<comment type="similarity">
    <text evidence="10">Belongs to the TRAFAC class myosin-kinesin ATPase superfamily. Kinesin family.</text>
</comment>
<dbReference type="PANTHER" id="PTHR47970">
    <property type="entry name" value="KINESIN-LIKE PROTEIN KIF11"/>
    <property type="match status" value="1"/>
</dbReference>
<dbReference type="PROSITE" id="PS00411">
    <property type="entry name" value="KINESIN_MOTOR_1"/>
    <property type="match status" value="1"/>
</dbReference>
<dbReference type="InterPro" id="IPR036961">
    <property type="entry name" value="Kinesin_motor_dom_sf"/>
</dbReference>
<dbReference type="GO" id="GO:0051231">
    <property type="term" value="P:spindle elongation"/>
    <property type="evidence" value="ECO:0007669"/>
    <property type="project" value="TreeGrafter"/>
</dbReference>
<dbReference type="GO" id="GO:0090307">
    <property type="term" value="P:mitotic spindle assembly"/>
    <property type="evidence" value="ECO:0007669"/>
    <property type="project" value="TreeGrafter"/>
</dbReference>
<accession>A0AAN7SB34</accession>
<dbReference type="PROSITE" id="PS50067">
    <property type="entry name" value="KINESIN_MOTOR_2"/>
    <property type="match status" value="1"/>
</dbReference>
<gene>
    <name evidence="13" type="ORF">RN001_015848</name>
</gene>
<dbReference type="GO" id="GO:0008017">
    <property type="term" value="F:microtubule binding"/>
    <property type="evidence" value="ECO:0007669"/>
    <property type="project" value="InterPro"/>
</dbReference>
<dbReference type="GO" id="GO:0005876">
    <property type="term" value="C:spindle microtubule"/>
    <property type="evidence" value="ECO:0007669"/>
    <property type="project" value="TreeGrafter"/>
</dbReference>
<name>A0AAN7SB34_9COLE</name>
<protein>
    <recommendedName>
        <fullName evidence="12">Kinesin motor domain-containing protein</fullName>
    </recommendedName>
</protein>
<dbReference type="Proteomes" id="UP001353858">
    <property type="component" value="Unassembled WGS sequence"/>
</dbReference>
<dbReference type="GO" id="GO:0008574">
    <property type="term" value="F:plus-end-directed microtubule motor activity"/>
    <property type="evidence" value="ECO:0007669"/>
    <property type="project" value="TreeGrafter"/>
</dbReference>
<evidence type="ECO:0000256" key="4">
    <source>
        <dbReference type="ARBA" id="ARBA00022701"/>
    </source>
</evidence>
<dbReference type="AlphaFoldDB" id="A0AAN7SB34"/>
<sequence>MATSLNYEDSEQMNTSYLNARLASIVAQNGPNHAVLDITNIVSSTCIQPTSNLQTYLRLRKSKSQSLFTIKDDNTLLCKPPQALLNNVSDNIPTKVYTFSKIFGPETSQSQMFVDVVQNRMVDFINGANCTLLTYGASGAGKTYTMVGNSNEPGIIPRSLEFLFRTLPNLAQLPSIKPTPTGKILRLSNSDSSNEYLITNNLLSHLQDINNHREIYSAMQRKLQNELYPIVDENISDIHLSVWISFAEIYNEHVYDLLVPALRRGQARKKLRLGYGNNKAYVKDLTYVNISSASDCYCILQYALQNLKYAATTINHHSSRSHSIYTILLAQASDTKDGISVSTFNFCDLAGSERLKKTNNVGDRLKESNSINTSLMVLGRCISAIRDMHTSNITRAIPFRESKLTQLLQNALSGKETIFMVVNINPILNVFDESMHVLNFSAIAKEVTLEKQEFIKRHKNQPPNEANNLEDLKMQCALLCKQTEKEEADYQEEREYVIKEYKKMIENTNTFWMSKCEELVVRIAESKRYSSDFTDDEVSVVVIDSCSDEEAHVDADINVTESSKKRNYSVSGIDSYPDEQAGIQGMYGKNRKKKLELQDDVNLLKNQYDINQISLENTRAAIQNKKELIKQNEAKSVDLQRRSGVTKIIEQRMNRYEEQGKPRRSSGALCSVKRYANPANTVTVFNYQETLQPIVEDNTYIDLTYYPTLPPLLDNYGQIGYQPPESSPLHYIQQLDTEYAELVEPSNIEENVQHVNVAQFEEACGGEINTFVEMEDTEESEALKLQNLGESYEKEYGQYMYDSNNPITSESVYHPQHDRFNTEDLEISMNQLYIANEDDNVERIPYIPGGFISDVNQTMCVPNKPMYALPHVFFNWSGVLDLNQAYKEEIAEYVDGIPLLVLASENYDPYKKLCVFTMNHIVEIYKFPASFYSKNLLNVHRENPRYLKWCDDTHALLVTGSEDQAKRALKIKNRYIKSRPLTEGSPIAITIACQYILRPAGRMNPENQRGIICPERNARGGSGEFEYQAMEWPSQEDVPSPVGKQQLSFNIFQSRWCPGLGKILT</sequence>
<keyword evidence="8 10" id="KW-0505">Motor protein</keyword>
<evidence type="ECO:0000256" key="1">
    <source>
        <dbReference type="ARBA" id="ARBA00004186"/>
    </source>
</evidence>
<keyword evidence="3" id="KW-0597">Phosphoprotein</keyword>
<keyword evidence="5 10" id="KW-0547">Nucleotide-binding</keyword>
<evidence type="ECO:0000256" key="6">
    <source>
        <dbReference type="ARBA" id="ARBA00022840"/>
    </source>
</evidence>
<dbReference type="InterPro" id="IPR027417">
    <property type="entry name" value="P-loop_NTPase"/>
</dbReference>
<evidence type="ECO:0000259" key="12">
    <source>
        <dbReference type="PROSITE" id="PS50067"/>
    </source>
</evidence>
<evidence type="ECO:0000256" key="8">
    <source>
        <dbReference type="ARBA" id="ARBA00023175"/>
    </source>
</evidence>
<evidence type="ECO:0000313" key="14">
    <source>
        <dbReference type="Proteomes" id="UP001353858"/>
    </source>
</evidence>
<proteinExistence type="inferred from homology"/>
<feature type="binding site" evidence="10">
    <location>
        <begin position="136"/>
        <end position="143"/>
    </location>
    <ligand>
        <name>ATP</name>
        <dbReference type="ChEBI" id="CHEBI:30616"/>
    </ligand>
</feature>
<evidence type="ECO:0000256" key="11">
    <source>
        <dbReference type="SAM" id="Coils"/>
    </source>
</evidence>
<organism evidence="13 14">
    <name type="scientific">Aquatica leii</name>
    <dbReference type="NCBI Taxonomy" id="1421715"/>
    <lineage>
        <taxon>Eukaryota</taxon>
        <taxon>Metazoa</taxon>
        <taxon>Ecdysozoa</taxon>
        <taxon>Arthropoda</taxon>
        <taxon>Hexapoda</taxon>
        <taxon>Insecta</taxon>
        <taxon>Pterygota</taxon>
        <taxon>Neoptera</taxon>
        <taxon>Endopterygota</taxon>
        <taxon>Coleoptera</taxon>
        <taxon>Polyphaga</taxon>
        <taxon>Elateriformia</taxon>
        <taxon>Elateroidea</taxon>
        <taxon>Lampyridae</taxon>
        <taxon>Luciolinae</taxon>
        <taxon>Aquatica</taxon>
    </lineage>
</organism>
<dbReference type="PANTHER" id="PTHR47970:SF29">
    <property type="entry name" value="KINESIN FAMILY MEMBER 20B"/>
    <property type="match status" value="1"/>
</dbReference>
<dbReference type="Gene3D" id="3.40.850.10">
    <property type="entry name" value="Kinesin motor domain"/>
    <property type="match status" value="1"/>
</dbReference>
<dbReference type="InterPro" id="IPR019821">
    <property type="entry name" value="Kinesin_motor_CS"/>
</dbReference>
<dbReference type="EMBL" id="JARPUR010000008">
    <property type="protein sequence ID" value="KAK4871724.1"/>
    <property type="molecule type" value="Genomic_DNA"/>
</dbReference>
<dbReference type="SUPFAM" id="SSF52540">
    <property type="entry name" value="P-loop containing nucleoside triphosphate hydrolases"/>
    <property type="match status" value="1"/>
</dbReference>
<reference evidence="14" key="1">
    <citation type="submission" date="2023-01" db="EMBL/GenBank/DDBJ databases">
        <title>Key to firefly adult light organ development and bioluminescence: homeobox transcription factors regulate luciferase expression and transportation to peroxisome.</title>
        <authorList>
            <person name="Fu X."/>
        </authorList>
    </citation>
    <scope>NUCLEOTIDE SEQUENCE [LARGE SCALE GENOMIC DNA]</scope>
</reference>
<evidence type="ECO:0000256" key="9">
    <source>
        <dbReference type="ARBA" id="ARBA00023212"/>
    </source>
</evidence>
<keyword evidence="14" id="KW-1185">Reference proteome</keyword>
<keyword evidence="9" id="KW-0206">Cytoskeleton</keyword>
<dbReference type="SMART" id="SM00129">
    <property type="entry name" value="KISc"/>
    <property type="match status" value="1"/>
</dbReference>
<dbReference type="GO" id="GO:0005524">
    <property type="term" value="F:ATP binding"/>
    <property type="evidence" value="ECO:0007669"/>
    <property type="project" value="UniProtKB-UniRule"/>
</dbReference>
<feature type="coiled-coil region" evidence="11">
    <location>
        <begin position="615"/>
        <end position="642"/>
    </location>
</feature>
<evidence type="ECO:0000256" key="7">
    <source>
        <dbReference type="ARBA" id="ARBA00023054"/>
    </source>
</evidence>
<keyword evidence="4" id="KW-0493">Microtubule</keyword>
<dbReference type="GO" id="GO:0007018">
    <property type="term" value="P:microtubule-based movement"/>
    <property type="evidence" value="ECO:0007669"/>
    <property type="project" value="InterPro"/>
</dbReference>
<keyword evidence="7 11" id="KW-0175">Coiled coil</keyword>
<dbReference type="PRINTS" id="PR00380">
    <property type="entry name" value="KINESINHEAVY"/>
</dbReference>
<comment type="subcellular location">
    <subcellularLocation>
        <location evidence="1">Cytoplasm</location>
        <location evidence="1">Cytoskeleton</location>
        <location evidence="1">Spindle</location>
    </subcellularLocation>
</comment>
<evidence type="ECO:0000256" key="5">
    <source>
        <dbReference type="ARBA" id="ARBA00022741"/>
    </source>
</evidence>
<evidence type="ECO:0000256" key="2">
    <source>
        <dbReference type="ARBA" id="ARBA00022490"/>
    </source>
</evidence>
<feature type="domain" description="Kinesin motor" evidence="12">
    <location>
        <begin position="52"/>
        <end position="447"/>
    </location>
</feature>
<dbReference type="InterPro" id="IPR001752">
    <property type="entry name" value="Kinesin_motor_dom"/>
</dbReference>
<evidence type="ECO:0000256" key="10">
    <source>
        <dbReference type="PROSITE-ProRule" id="PRU00283"/>
    </source>
</evidence>
<comment type="caution">
    <text evidence="13">The sequence shown here is derived from an EMBL/GenBank/DDBJ whole genome shotgun (WGS) entry which is preliminary data.</text>
</comment>
<keyword evidence="6 10" id="KW-0067">ATP-binding</keyword>
<evidence type="ECO:0000256" key="3">
    <source>
        <dbReference type="ARBA" id="ARBA00022553"/>
    </source>
</evidence>
<evidence type="ECO:0000313" key="13">
    <source>
        <dbReference type="EMBL" id="KAK4871724.1"/>
    </source>
</evidence>